<dbReference type="PANTHER" id="PTHR11439">
    <property type="entry name" value="GAG-POL-RELATED RETROTRANSPOSON"/>
    <property type="match status" value="1"/>
</dbReference>
<keyword evidence="2" id="KW-0808">Transferase</keyword>
<evidence type="ECO:0000313" key="2">
    <source>
        <dbReference type="EMBL" id="GFH18455.1"/>
    </source>
</evidence>
<reference evidence="2 3" key="1">
    <citation type="submission" date="2020-02" db="EMBL/GenBank/DDBJ databases">
        <title>Draft genome sequence of Haematococcus lacustris strain NIES-144.</title>
        <authorList>
            <person name="Morimoto D."/>
            <person name="Nakagawa S."/>
            <person name="Yoshida T."/>
            <person name="Sawayama S."/>
        </authorList>
    </citation>
    <scope>NUCLEOTIDE SEQUENCE [LARGE SCALE GENOMIC DNA]</scope>
    <source>
        <strain evidence="2 3">NIES-144</strain>
    </source>
</reference>
<dbReference type="Pfam" id="PF25597">
    <property type="entry name" value="SH3_retrovirus"/>
    <property type="match status" value="1"/>
</dbReference>
<evidence type="ECO:0000259" key="1">
    <source>
        <dbReference type="Pfam" id="PF25597"/>
    </source>
</evidence>
<dbReference type="PANTHER" id="PTHR11439:SF483">
    <property type="entry name" value="PEPTIDE SYNTHASE GLIP-LIKE, PUTATIVE (AFU_ORTHOLOGUE AFUA_3G12920)-RELATED"/>
    <property type="match status" value="1"/>
</dbReference>
<dbReference type="EMBL" id="BLLF01001303">
    <property type="protein sequence ID" value="GFH18455.1"/>
    <property type="molecule type" value="Genomic_DNA"/>
</dbReference>
<keyword evidence="2" id="KW-0695">RNA-directed DNA polymerase</keyword>
<keyword evidence="2" id="KW-0548">Nucleotidyltransferase</keyword>
<dbReference type="AlphaFoldDB" id="A0A699Z9Z3"/>
<evidence type="ECO:0000313" key="3">
    <source>
        <dbReference type="Proteomes" id="UP000485058"/>
    </source>
</evidence>
<dbReference type="GO" id="GO:0003964">
    <property type="term" value="F:RNA-directed DNA polymerase activity"/>
    <property type="evidence" value="ECO:0007669"/>
    <property type="project" value="UniProtKB-KW"/>
</dbReference>
<sequence>MPLRHWADAAKLSNYVRCVLPVSDQPLTPWESFLGVRPDLSGLRVFGSAVWVHVPDQKRSKLEAKAVRGVLIGYQLGAKSYRVLVEGREYLSKDVIFDEQLVNDLPTRPTTQQLHFPGVPAYPALPAHAGLLVPVAPPGGDTRTVGAPQTVPAAMTVISMTAEPQSDRTFSAAVGAPAVSPQNRPASRPALAPLLKAQDAPLPAAIVAPGAPIPRRNPHRDRRPPAQIRQPELHAMTVTDSQANDNPTVAEALSGPQADMWLQAMHAELASLHENQTWCLVDKRAGARGAIEKFKARLVAKGYMQVSVFGIKNLGDTKWFLGMKVTRDRALGTLKLDQQQYVHELLKTYGMTAAHSKSVPMAPAVKLEKEGVALDTSEHSYSGLVGSLLYLSCCTRPDITYAVGALARYMSSPTQQHWTAARAILSYLKGTADQGLVFGEAAELQGYCDADYAGDKDTARSTTGYVFAMNGAAISWSSRLQPTVAMSTAEAEYMAASSAVKEGLWLRKLMQDLQLPGDCTSIMCDNQAALQLLHNPIASARAKHINVHHHFARERVARGEVSFSYCSTASMVADIMTKPLSLVKFSQGKQGCGVSN</sequence>
<proteinExistence type="predicted"/>
<dbReference type="CDD" id="cd09272">
    <property type="entry name" value="RNase_HI_RT_Ty1"/>
    <property type="match status" value="1"/>
</dbReference>
<dbReference type="Proteomes" id="UP000485058">
    <property type="component" value="Unassembled WGS sequence"/>
</dbReference>
<name>A0A699Z9Z3_HAELA</name>
<protein>
    <submittedName>
        <fullName evidence="2">Reverse transcriptase Ty1/copia-type domain-containing protein</fullName>
    </submittedName>
</protein>
<gene>
    <name evidence="2" type="ORF">HaLaN_15267</name>
</gene>
<dbReference type="SUPFAM" id="SSF56672">
    <property type="entry name" value="DNA/RNA polymerases"/>
    <property type="match status" value="1"/>
</dbReference>
<feature type="domain" description="Retroviral polymerase SH3-like" evidence="1">
    <location>
        <begin position="49"/>
        <end position="104"/>
    </location>
</feature>
<accession>A0A699Z9Z3</accession>
<dbReference type="InterPro" id="IPR057670">
    <property type="entry name" value="SH3_retrovirus"/>
</dbReference>
<organism evidence="2 3">
    <name type="scientific">Haematococcus lacustris</name>
    <name type="common">Green alga</name>
    <name type="synonym">Haematococcus pluvialis</name>
    <dbReference type="NCBI Taxonomy" id="44745"/>
    <lineage>
        <taxon>Eukaryota</taxon>
        <taxon>Viridiplantae</taxon>
        <taxon>Chlorophyta</taxon>
        <taxon>core chlorophytes</taxon>
        <taxon>Chlorophyceae</taxon>
        <taxon>CS clade</taxon>
        <taxon>Chlamydomonadales</taxon>
        <taxon>Haematococcaceae</taxon>
        <taxon>Haematococcus</taxon>
    </lineage>
</organism>
<comment type="caution">
    <text evidence="2">The sequence shown here is derived from an EMBL/GenBank/DDBJ whole genome shotgun (WGS) entry which is preliminary data.</text>
</comment>
<keyword evidence="3" id="KW-1185">Reference proteome</keyword>
<dbReference type="InterPro" id="IPR043502">
    <property type="entry name" value="DNA/RNA_pol_sf"/>
</dbReference>